<name>A0A2P6SCI9_ROSCH</name>
<feature type="region of interest" description="Disordered" evidence="1">
    <location>
        <begin position="1"/>
        <end position="34"/>
    </location>
</feature>
<evidence type="ECO:0000313" key="2">
    <source>
        <dbReference type="EMBL" id="PRQ56393.1"/>
    </source>
</evidence>
<protein>
    <submittedName>
        <fullName evidence="2">Uncharacterized protein</fullName>
    </submittedName>
</protein>
<reference evidence="2 3" key="1">
    <citation type="journal article" date="2018" name="Nat. Genet.">
        <title>The Rosa genome provides new insights in the design of modern roses.</title>
        <authorList>
            <person name="Bendahmane M."/>
        </authorList>
    </citation>
    <scope>NUCLEOTIDE SEQUENCE [LARGE SCALE GENOMIC DNA]</scope>
    <source>
        <strain evidence="3">cv. Old Blush</strain>
    </source>
</reference>
<sequence length="53" mass="6271">MRRSIGSRIKKSERRERKEKTGCKRKVEKGRQRVKSRGKEIGVIIYLSRKGLL</sequence>
<feature type="compositionally biased region" description="Basic residues" evidence="1">
    <location>
        <begin position="1"/>
        <end position="12"/>
    </location>
</feature>
<dbReference type="EMBL" id="PDCK01000039">
    <property type="protein sequence ID" value="PRQ56393.1"/>
    <property type="molecule type" value="Genomic_DNA"/>
</dbReference>
<dbReference type="AlphaFoldDB" id="A0A2P6SCI9"/>
<proteinExistence type="predicted"/>
<comment type="caution">
    <text evidence="2">The sequence shown here is derived from an EMBL/GenBank/DDBJ whole genome shotgun (WGS) entry which is preliminary data.</text>
</comment>
<gene>
    <name evidence="2" type="ORF">RchiOBHm_Chr1g0335281</name>
</gene>
<feature type="compositionally biased region" description="Basic residues" evidence="1">
    <location>
        <begin position="23"/>
        <end position="34"/>
    </location>
</feature>
<accession>A0A2P6SCI9</accession>
<dbReference type="Proteomes" id="UP000238479">
    <property type="component" value="Chromosome 1"/>
</dbReference>
<dbReference type="Gramene" id="PRQ56393">
    <property type="protein sequence ID" value="PRQ56393"/>
    <property type="gene ID" value="RchiOBHm_Chr1g0335281"/>
</dbReference>
<organism evidence="2 3">
    <name type="scientific">Rosa chinensis</name>
    <name type="common">China rose</name>
    <dbReference type="NCBI Taxonomy" id="74649"/>
    <lineage>
        <taxon>Eukaryota</taxon>
        <taxon>Viridiplantae</taxon>
        <taxon>Streptophyta</taxon>
        <taxon>Embryophyta</taxon>
        <taxon>Tracheophyta</taxon>
        <taxon>Spermatophyta</taxon>
        <taxon>Magnoliopsida</taxon>
        <taxon>eudicotyledons</taxon>
        <taxon>Gunneridae</taxon>
        <taxon>Pentapetalae</taxon>
        <taxon>rosids</taxon>
        <taxon>fabids</taxon>
        <taxon>Rosales</taxon>
        <taxon>Rosaceae</taxon>
        <taxon>Rosoideae</taxon>
        <taxon>Rosoideae incertae sedis</taxon>
        <taxon>Rosa</taxon>
    </lineage>
</organism>
<feature type="compositionally biased region" description="Basic and acidic residues" evidence="1">
    <location>
        <begin position="13"/>
        <end position="22"/>
    </location>
</feature>
<evidence type="ECO:0000313" key="3">
    <source>
        <dbReference type="Proteomes" id="UP000238479"/>
    </source>
</evidence>
<evidence type="ECO:0000256" key="1">
    <source>
        <dbReference type="SAM" id="MobiDB-lite"/>
    </source>
</evidence>
<keyword evidence="3" id="KW-1185">Reference proteome</keyword>